<feature type="domain" description="Alpha-2-macroglobulin" evidence="5">
    <location>
        <begin position="1150"/>
        <end position="1239"/>
    </location>
</feature>
<dbReference type="InterPro" id="IPR011625">
    <property type="entry name" value="A2M_N_BRD"/>
</dbReference>
<dbReference type="Gene3D" id="2.60.40.1930">
    <property type="match status" value="1"/>
</dbReference>
<dbReference type="SMART" id="SM01419">
    <property type="entry name" value="Thiol-ester_cl"/>
    <property type="match status" value="1"/>
</dbReference>
<dbReference type="CDD" id="cd02891">
    <property type="entry name" value="A2M_like"/>
    <property type="match status" value="1"/>
</dbReference>
<dbReference type="Pfam" id="PF00207">
    <property type="entry name" value="A2M"/>
    <property type="match status" value="1"/>
</dbReference>
<dbReference type="Proteomes" id="UP000016587">
    <property type="component" value="Chromosome"/>
</dbReference>
<dbReference type="InterPro" id="IPR041246">
    <property type="entry name" value="Bact_MG10"/>
</dbReference>
<reference evidence="7" key="2">
    <citation type="submission" date="2013-07" db="EMBL/GenBank/DDBJ databases">
        <authorList>
            <person name="Morais-Silva F.O."/>
            <person name="Rezende A.M."/>
            <person name="Pimentel C."/>
            <person name="Resende D.M."/>
            <person name="Santos C.I."/>
            <person name="Clemente C."/>
            <person name="de Oliveira L.M."/>
            <person name="da Silva S.M."/>
            <person name="Costa D.A."/>
            <person name="Varela-Raposo A."/>
            <person name="Horacio E.C.A."/>
            <person name="Matos M."/>
            <person name="Flores O."/>
            <person name="Ruiz J.C."/>
            <person name="Rodrigues-Pousada C."/>
        </authorList>
    </citation>
    <scope>NUCLEOTIDE SEQUENCE [LARGE SCALE GENOMIC DNA]</scope>
    <source>
        <strain evidence="7">ATCC 19364 / DSM 1382 / NCIMB 9332 / VKM B-1759</strain>
    </source>
</reference>
<dbReference type="GO" id="GO:0005615">
    <property type="term" value="C:extracellular space"/>
    <property type="evidence" value="ECO:0007669"/>
    <property type="project" value="InterPro"/>
</dbReference>
<protein>
    <submittedName>
        <fullName evidence="6">Putative alpha-2-macroglobulin domain protein 2</fullName>
    </submittedName>
</protein>
<dbReference type="HOGENOM" id="CLU_000965_1_0_7"/>
<dbReference type="InterPro" id="IPR047565">
    <property type="entry name" value="Alpha-macroglob_thiol-ester_cl"/>
</dbReference>
<dbReference type="Pfam" id="PF01835">
    <property type="entry name" value="MG2"/>
    <property type="match status" value="1"/>
</dbReference>
<evidence type="ECO:0000259" key="5">
    <source>
        <dbReference type="SMART" id="SM01360"/>
    </source>
</evidence>
<dbReference type="GO" id="GO:0004866">
    <property type="term" value="F:endopeptidase inhibitor activity"/>
    <property type="evidence" value="ECO:0007669"/>
    <property type="project" value="InterPro"/>
</dbReference>
<dbReference type="SUPFAM" id="SSF48239">
    <property type="entry name" value="Terpenoid cyclases/Protein prenyltransferases"/>
    <property type="match status" value="1"/>
</dbReference>
<sequence>MPQRCAAGIARDCRWNPIPRLLSAWLPVLPAVLLAGLVWLTGVAAAQSPPAAAAGNAVRIAAMTMDGQARSFVLIAFDQPVAQGRVGKITGGAPAVLDPRIEGTWSWISPFVLRFDANTPLRQNARYKISFNQARLLPKGMRLADGETAFLKTGVFGVRKLEVTQETDPKAPAKTILRGVLELSEAVDPEQLLKFLTLKDPAGKQQEISLQTTWRSRHLTFAAGPFPRTKDAAKYTFTLAKGLRQAEGDLELEAPFTRLVTVQLNPNLTVKNASAVSRSGQGTVTITLSAGVEQAAARDAIRVEPPVAYSVVASGEEVLLNGKFAPGQTYTITLAKGLKALDGARLQQGVTVRADMPDLEPTLGFSGKGVFLSKAGFKTLGLTSVNTDTASLAVDRVYRNNLFLLLGQYSSGTLLEDENYGGEVYDYLGDRLLSKDITLPADTNVEQATPLELDSLIPADEKGLFRISAALPGRYSAAQRWVLLTDIGLVAKLGVDELVVSAASVDSLQALPDVRLTLLSYQNQVLATGKTSEQGLWEVALDKAALEKHRPYLLLAETDDDFSFLLFDQFRIDQTGQDVGGLQMAQAGYTAYLYGERDLYRPGETAHGVALLRDASLGTPPAMPLKLVHKDPRGQELAAMVIKSDAQGVATFDLDIPPFALTGRYLVECLVADKVVGEYRYQVEEFLPDRIKVDVQAPDAEPRVGQALRFTVDSRYFFGPPASALPVEATVRLKPAPFSSKAFPGYLFGNADLKFQDQEIFNKEGVLDEEGRISLETVIPEGVRPPAALQAEMVARVRERGGRGVAARLTRTVHAYARYVGIKQLGRTGVNPGEPMTFDYVVVDPDGNRTEAAASLKAVIWKDQWQTVLRKTPSGSFRYESERQSVPMEELSLTAAGGQGSFQWTPPDFGSYRVEIADEQGGAASQATFYAGGWGYSPWAVENPATLELVPDKAEYKPGETATVQIRAPFAGRVLVTVEKDRVYDLQLHPMEGNTATVSFPVTEAYSPNVYISAILVRKAGEIEPGMVGRAAGWTPLFVDREANRPAIAFSLPPMMRPEGPLTIEAVTDPDAVVTLAAVDEGILQLINQKTPNPFGHFYAKRALEMNSYDTFAMLLPEVNPTEGRSPAGGDDGRAGQFVRTESLRRVKPVRFWSGPLVADSQGKVRWTIEVPDFNGALRVMAVVAKGKRFGSAQEQVQVRAPVIVSATFPRFLSFGEAVKIPVSVRNDIGQDATFQVQLMADGPAGVKGGNQTVAVSQGRESLVYFDLTTEDAEGIVAATATAGTMNGTQALSGKDGVEFMVRAPLPARTVVESGSLAESSVTVAIPTEAAFIPGTVRREVHVGRFPLLRYAGSLKDLLGYPYGCLEQTVSQAFPLLYFADMAAALEPALFRQRSAQAMVQSAIRRVQTMQTQDGGFAMWPGSKKSWPWATVQAAHFLTEAKAAGFQVGEAMYAKTLDALGTMLKEHEDTSSAGLKTLAYAAFVLAKAGKADRGSMDYLQEEHGKALRPGAATLLGGAFALSGNVQAMESLLEHKWKVEDLARSTGGALDSSIGNLALRVLVLQEVLPGDRRVEELIRHLVRLMDASRFRSTQENSFAFLALGSYFRAQQAKGPFSGAVYRGEEKLGTFSDTAPLSLTGTKAIMDDGPLTIALDPGSAPQEGAVYYTVFTTGLPETASHKPVADGLELQREFLTRDGKPVNMQALKQGDLVVMRTRLRSTVGGVDNVAVSTLLPAGLEVENPRLATSERLPWVEQVAEVGHQDIRDDRIVTFLDLPGKDWVNLYALLRAVTPGAFITPPAQAEAMYDPALLATGELSTTVIGVDQTGGGKAAPVPTRTIKKKTAEEADSGAGHALASVVQ</sequence>
<dbReference type="KEGG" id="dgg:DGI_2861"/>
<evidence type="ECO:0000256" key="3">
    <source>
        <dbReference type="SAM" id="Phobius"/>
    </source>
</evidence>
<comment type="similarity">
    <text evidence="1">Belongs to the protease inhibitor I39 (alpha-2-macroglobulin) family. Bacterial alpha-2-macroglobulin subfamily.</text>
</comment>
<accession>T2GEA3</accession>
<dbReference type="Pfam" id="PF07703">
    <property type="entry name" value="A2M_BRD"/>
    <property type="match status" value="1"/>
</dbReference>
<dbReference type="InterPro" id="IPR011626">
    <property type="entry name" value="Alpha-macroglobulin_TED"/>
</dbReference>
<reference evidence="6 7" key="1">
    <citation type="journal article" date="2013" name="J. Bacteriol.">
        <title>Roles of HynAB and Ech, the only two hydrogenases found in the model sulfate reducer Desulfovibrio gigas.</title>
        <authorList>
            <person name="Morais-Silva F.O."/>
            <person name="Santos C.I."/>
            <person name="Rodrigues R."/>
            <person name="Pereira I.A."/>
            <person name="Rodrigues-Pousada C."/>
        </authorList>
    </citation>
    <scope>NUCLEOTIDE SEQUENCE [LARGE SCALE GENOMIC DNA]</scope>
    <source>
        <strain evidence="7">ATCC 19364 / DSM 1382 / NCIMB 9332 / VKM B-1759</strain>
    </source>
</reference>
<dbReference type="InterPro" id="IPR001599">
    <property type="entry name" value="Macroglobln_a2"/>
</dbReference>
<gene>
    <name evidence="6" type="ORF">DGI_2861</name>
</gene>
<dbReference type="Pfam" id="PF11974">
    <property type="entry name" value="bMG3"/>
    <property type="match status" value="1"/>
</dbReference>
<organism evidence="6 7">
    <name type="scientific">Megalodesulfovibrio gigas (strain ATCC 19364 / DSM 1382 / NCIMB 9332 / VKM B-1759)</name>
    <name type="common">Desulfovibrio gigas</name>
    <dbReference type="NCBI Taxonomy" id="1121448"/>
    <lineage>
        <taxon>Bacteria</taxon>
        <taxon>Pseudomonadati</taxon>
        <taxon>Thermodesulfobacteriota</taxon>
        <taxon>Desulfovibrionia</taxon>
        <taxon>Desulfovibrionales</taxon>
        <taxon>Desulfovibrionaceae</taxon>
        <taxon>Megalodesulfovibrio</taxon>
    </lineage>
</organism>
<evidence type="ECO:0000313" key="7">
    <source>
        <dbReference type="Proteomes" id="UP000016587"/>
    </source>
</evidence>
<dbReference type="InterPro" id="IPR041462">
    <property type="entry name" value="Bact_A2M_MG6"/>
</dbReference>
<evidence type="ECO:0000313" key="6">
    <source>
        <dbReference type="EMBL" id="AGW14588.1"/>
    </source>
</evidence>
<proteinExistence type="inferred from homology"/>
<keyword evidence="3" id="KW-0812">Transmembrane</keyword>
<evidence type="ECO:0000256" key="1">
    <source>
        <dbReference type="ARBA" id="ARBA00010556"/>
    </source>
</evidence>
<dbReference type="eggNOG" id="COG2373">
    <property type="taxonomic scope" value="Bacteria"/>
</dbReference>
<evidence type="ECO:0000259" key="4">
    <source>
        <dbReference type="SMART" id="SM01359"/>
    </source>
</evidence>
<dbReference type="InterPro" id="IPR008930">
    <property type="entry name" value="Terpenoid_cyclase/PrenylTrfase"/>
</dbReference>
<dbReference type="Gene3D" id="1.50.10.20">
    <property type="match status" value="1"/>
</dbReference>
<dbReference type="PANTHER" id="PTHR40094">
    <property type="entry name" value="ALPHA-2-MACROGLOBULIN HOMOLOG"/>
    <property type="match status" value="1"/>
</dbReference>
<dbReference type="EMBL" id="CP006585">
    <property type="protein sequence ID" value="AGW14588.1"/>
    <property type="molecule type" value="Genomic_DNA"/>
</dbReference>
<evidence type="ECO:0000256" key="2">
    <source>
        <dbReference type="ARBA" id="ARBA00022729"/>
    </source>
</evidence>
<feature type="transmembrane region" description="Helical" evidence="3">
    <location>
        <begin position="21"/>
        <end position="40"/>
    </location>
</feature>
<feature type="domain" description="Alpha-2-macroglobulin bait region" evidence="4">
    <location>
        <begin position="947"/>
        <end position="1086"/>
    </location>
</feature>
<keyword evidence="3" id="KW-0472">Membrane</keyword>
<dbReference type="SMART" id="SM01359">
    <property type="entry name" value="A2M_N_2"/>
    <property type="match status" value="1"/>
</dbReference>
<dbReference type="PANTHER" id="PTHR40094:SF1">
    <property type="entry name" value="UBIQUITIN DOMAIN-CONTAINING PROTEIN"/>
    <property type="match status" value="1"/>
</dbReference>
<keyword evidence="7" id="KW-1185">Reference proteome</keyword>
<dbReference type="Pfam" id="PF17972">
    <property type="entry name" value="bMG5"/>
    <property type="match status" value="1"/>
</dbReference>
<dbReference type="OrthoDB" id="9767116at2"/>
<dbReference type="RefSeq" id="WP_021761630.1">
    <property type="nucleotide sequence ID" value="NC_022444.1"/>
</dbReference>
<dbReference type="Pfam" id="PF17973">
    <property type="entry name" value="bMG10"/>
    <property type="match status" value="1"/>
</dbReference>
<keyword evidence="2" id="KW-0732">Signal</keyword>
<dbReference type="InterPro" id="IPR041203">
    <property type="entry name" value="Bact_A2M_MG5"/>
</dbReference>
<dbReference type="Pfam" id="PF07678">
    <property type="entry name" value="TED_complement"/>
    <property type="match status" value="1"/>
</dbReference>
<dbReference type="Pfam" id="PF17962">
    <property type="entry name" value="bMG6"/>
    <property type="match status" value="1"/>
</dbReference>
<dbReference type="InterPro" id="IPR002890">
    <property type="entry name" value="MG2"/>
</dbReference>
<dbReference type="InterPro" id="IPR021868">
    <property type="entry name" value="Alpha_2_Macroglob_MG3"/>
</dbReference>
<name>T2GEA3_MEGG1</name>
<dbReference type="STRING" id="1121448.DGI_2861"/>
<dbReference type="InterPro" id="IPR051802">
    <property type="entry name" value="YfhM-like"/>
</dbReference>
<keyword evidence="3" id="KW-1133">Transmembrane helix</keyword>
<dbReference type="PATRIC" id="fig|1121448.10.peg.2823"/>
<dbReference type="SMART" id="SM01360">
    <property type="entry name" value="A2M"/>
    <property type="match status" value="1"/>
</dbReference>